<dbReference type="GO" id="GO:0042254">
    <property type="term" value="P:ribosome biogenesis"/>
    <property type="evidence" value="ECO:0007669"/>
    <property type="project" value="UniProtKB-KW"/>
</dbReference>
<gene>
    <name evidence="10" type="ORF">BCR39DRAFT_520109</name>
</gene>
<feature type="compositionally biased region" description="Acidic residues" evidence="7">
    <location>
        <begin position="283"/>
        <end position="299"/>
    </location>
</feature>
<feature type="domain" description="Nucleolar complex-associated protein 3 N-terminal" evidence="9">
    <location>
        <begin position="337"/>
        <end position="442"/>
    </location>
</feature>
<sequence>MVKPSKKALGKRKAPVNQSAASKKPKQELGPTGKPKRKPDQPKKVKLRDQKVIPIPRTEFDAQDNDDEGIMDMDLGEEEGLEIGGEASRFLTGLDRNALGRSARETKRLHELSKTKEPLPKPKRNKLKIPLPDSDNLSADDFDTDDEFPEDLLSDVDGSLGEPSGSGTDLDDEDLEGDGTSEDEEDDDQSDLNSAFDDVEGEESEEEEFIKRRKGKKDEEAEYETSGRSRWTAKPAKDKKDNEEHVEVGRLPIKLPTGEVQMVEGSTRIALPPSKKRPKLPEPESETEEEEEEEDEGSDDGAQAERMANQKGRFGRMNIAEIVGTPGWKNAQRLEAAKEQIAVIGAEILAGGELIDIAPTLTRLSTYALPTVPSPEEGQRALPVPSSIRGLALLSQLAVYKDLIPGYRIRQLTEAEETEKVRDEVRRLREGEKMLVRSYKGYLKLLEGEIKQKTPLASLSLKCMCDLLATVTHFNFSENIMGVLVGRLGRRSWDDDADLILQTFISVFRADLTAVHSQTLVRLLARMIKERKYQVHAKVLSCLLHLRLRTELDKMKDGKHSQKGKGKRDASGQQAIFKSDVRKKWQTKNQKKREKELKEVRKELAEAEAEVDKEERAQTQTETLKNLFVLYFSILKHPQRSPLLAAALEGISTFAHFINVDFFRDLLAVLRRIVQDDLYDDIDPDDPDANARDDPFGESERIRIRLLAIATAFDLLSGQGEALNIDLGDFINALFALLRPLSLDTGIEDPPYNPSSLPPAQKPIRPLQAGRPPPKAPVQVLSTSTLLFRCLHAVFFSRHTSSATAPPWRTSAFAKRLAEVALLLPPNTARQAVDFVRALMARDNKLEALLDSEERMFDGVYKAELDDPQLVNAFATSLYEVDVLGGRYWDRGVREVAAKLRDGKIV</sequence>
<name>A0A1Y2BH65_9TREE</name>
<organism evidence="10 11">
    <name type="scientific">Naematelia encephala</name>
    <dbReference type="NCBI Taxonomy" id="71784"/>
    <lineage>
        <taxon>Eukaryota</taxon>
        <taxon>Fungi</taxon>
        <taxon>Dikarya</taxon>
        <taxon>Basidiomycota</taxon>
        <taxon>Agaricomycotina</taxon>
        <taxon>Tremellomycetes</taxon>
        <taxon>Tremellales</taxon>
        <taxon>Naemateliaceae</taxon>
        <taxon>Naematelia</taxon>
    </lineage>
</organism>
<feature type="domain" description="CCAAT-binding factor" evidence="8">
    <location>
        <begin position="706"/>
        <end position="884"/>
    </location>
</feature>
<keyword evidence="11" id="KW-1185">Reference proteome</keyword>
<feature type="compositionally biased region" description="Basic residues" evidence="7">
    <location>
        <begin position="1"/>
        <end position="14"/>
    </location>
</feature>
<dbReference type="OrthoDB" id="10263597at2759"/>
<dbReference type="EMBL" id="MCFC01000006">
    <property type="protein sequence ID" value="ORY33445.1"/>
    <property type="molecule type" value="Genomic_DNA"/>
</dbReference>
<dbReference type="InParanoid" id="A0A1Y2BH65"/>
<protein>
    <recommendedName>
        <fullName evidence="5">Nucleolar complex-associated protein 3</fullName>
    </recommendedName>
</protein>
<evidence type="ECO:0000256" key="3">
    <source>
        <dbReference type="ARBA" id="ARBA00023054"/>
    </source>
</evidence>
<feature type="compositionally biased region" description="Basic and acidic residues" evidence="7">
    <location>
        <begin position="102"/>
        <end position="120"/>
    </location>
</feature>
<dbReference type="Pfam" id="PF07540">
    <property type="entry name" value="NOC3p"/>
    <property type="match status" value="1"/>
</dbReference>
<evidence type="ECO:0000259" key="8">
    <source>
        <dbReference type="Pfam" id="PF03914"/>
    </source>
</evidence>
<feature type="compositionally biased region" description="Acidic residues" evidence="7">
    <location>
        <begin position="197"/>
        <end position="208"/>
    </location>
</feature>
<dbReference type="Proteomes" id="UP000193986">
    <property type="component" value="Unassembled WGS sequence"/>
</dbReference>
<comment type="similarity">
    <text evidence="2 5">Belongs to the CBF/MAK21 family.</text>
</comment>
<feature type="compositionally biased region" description="Acidic residues" evidence="7">
    <location>
        <begin position="169"/>
        <end position="190"/>
    </location>
</feature>
<dbReference type="InterPro" id="IPR011501">
    <property type="entry name" value="Noc3_N"/>
</dbReference>
<evidence type="ECO:0000256" key="7">
    <source>
        <dbReference type="SAM" id="MobiDB-lite"/>
    </source>
</evidence>
<dbReference type="PANTHER" id="PTHR14428">
    <property type="entry name" value="NUCLEOLAR COMPLEX PROTEIN 3"/>
    <property type="match status" value="1"/>
</dbReference>
<dbReference type="PANTHER" id="PTHR14428:SF5">
    <property type="entry name" value="NUCLEOLAR COMPLEX PROTEIN 3 HOMOLOG"/>
    <property type="match status" value="1"/>
</dbReference>
<comment type="function">
    <text evidence="5">Required for synthesis of 60S ribosomal subunits and the transport of pre-ribosomes from the nucleoplasm to the cytoplasm.</text>
</comment>
<evidence type="ECO:0000256" key="4">
    <source>
        <dbReference type="ARBA" id="ARBA00023242"/>
    </source>
</evidence>
<dbReference type="GO" id="GO:0003682">
    <property type="term" value="F:chromatin binding"/>
    <property type="evidence" value="ECO:0007669"/>
    <property type="project" value="TreeGrafter"/>
</dbReference>
<dbReference type="PIRSF" id="PIRSF028977">
    <property type="entry name" value="Nucleolar_complex_p3"/>
    <property type="match status" value="1"/>
</dbReference>
<evidence type="ECO:0000256" key="2">
    <source>
        <dbReference type="ARBA" id="ARBA00007797"/>
    </source>
</evidence>
<feature type="region of interest" description="Disordered" evidence="7">
    <location>
        <begin position="1"/>
        <end position="303"/>
    </location>
</feature>
<dbReference type="GO" id="GO:0006270">
    <property type="term" value="P:DNA replication initiation"/>
    <property type="evidence" value="ECO:0007669"/>
    <property type="project" value="TreeGrafter"/>
</dbReference>
<feature type="compositionally biased region" description="Basic and acidic residues" evidence="7">
    <location>
        <begin position="38"/>
        <end position="51"/>
    </location>
</feature>
<accession>A0A1Y2BH65</accession>
<dbReference type="InterPro" id="IPR016903">
    <property type="entry name" value="Nucleolar_cplx-assoc_3"/>
</dbReference>
<dbReference type="InterPro" id="IPR005612">
    <property type="entry name" value="CCAAT-binding_factor"/>
</dbReference>
<feature type="compositionally biased region" description="Acidic residues" evidence="7">
    <location>
        <begin position="138"/>
        <end position="154"/>
    </location>
</feature>
<evidence type="ECO:0000256" key="6">
    <source>
        <dbReference type="SAM" id="Coils"/>
    </source>
</evidence>
<reference evidence="10 11" key="1">
    <citation type="submission" date="2016-07" db="EMBL/GenBank/DDBJ databases">
        <title>Pervasive Adenine N6-methylation of Active Genes in Fungi.</title>
        <authorList>
            <consortium name="DOE Joint Genome Institute"/>
            <person name="Mondo S.J."/>
            <person name="Dannebaum R.O."/>
            <person name="Kuo R.C."/>
            <person name="Labutti K."/>
            <person name="Haridas S."/>
            <person name="Kuo A."/>
            <person name="Salamov A."/>
            <person name="Ahrendt S.R."/>
            <person name="Lipzen A."/>
            <person name="Sullivan W."/>
            <person name="Andreopoulos W.B."/>
            <person name="Clum A."/>
            <person name="Lindquist E."/>
            <person name="Daum C."/>
            <person name="Ramamoorthy G.K."/>
            <person name="Gryganskyi A."/>
            <person name="Culley D."/>
            <person name="Magnuson J.K."/>
            <person name="James T.Y."/>
            <person name="O'Malley M.A."/>
            <person name="Stajich J.E."/>
            <person name="Spatafora J.W."/>
            <person name="Visel A."/>
            <person name="Grigoriev I.V."/>
        </authorList>
    </citation>
    <scope>NUCLEOTIDE SEQUENCE [LARGE SCALE GENOMIC DNA]</scope>
    <source>
        <strain evidence="10 11">68-887.2</strain>
    </source>
</reference>
<dbReference type="Pfam" id="PF03914">
    <property type="entry name" value="CBF"/>
    <property type="match status" value="1"/>
</dbReference>
<evidence type="ECO:0000259" key="9">
    <source>
        <dbReference type="Pfam" id="PF07540"/>
    </source>
</evidence>
<comment type="caution">
    <text evidence="10">The sequence shown here is derived from an EMBL/GenBank/DDBJ whole genome shotgun (WGS) entry which is preliminary data.</text>
</comment>
<evidence type="ECO:0000256" key="5">
    <source>
        <dbReference type="PIRNR" id="PIRNR028977"/>
    </source>
</evidence>
<dbReference type="FunCoup" id="A0A1Y2BH65">
    <property type="interactions" value="476"/>
</dbReference>
<dbReference type="AlphaFoldDB" id="A0A1Y2BH65"/>
<evidence type="ECO:0000313" key="11">
    <source>
        <dbReference type="Proteomes" id="UP000193986"/>
    </source>
</evidence>
<feature type="compositionally biased region" description="Basic and acidic residues" evidence="7">
    <location>
        <begin position="235"/>
        <end position="248"/>
    </location>
</feature>
<proteinExistence type="inferred from homology"/>
<feature type="coiled-coil region" evidence="6">
    <location>
        <begin position="588"/>
        <end position="624"/>
    </location>
</feature>
<keyword evidence="3 6" id="KW-0175">Coiled coil</keyword>
<comment type="subcellular location">
    <subcellularLocation>
        <location evidence="1 5">Nucleus</location>
        <location evidence="1 5">Nucleolus</location>
    </subcellularLocation>
</comment>
<evidence type="ECO:0000256" key="1">
    <source>
        <dbReference type="ARBA" id="ARBA00004604"/>
    </source>
</evidence>
<keyword evidence="4" id="KW-0539">Nucleus</keyword>
<evidence type="ECO:0000313" key="10">
    <source>
        <dbReference type="EMBL" id="ORY33445.1"/>
    </source>
</evidence>
<dbReference type="GO" id="GO:0005730">
    <property type="term" value="C:nucleolus"/>
    <property type="evidence" value="ECO:0007669"/>
    <property type="project" value="UniProtKB-SubCell"/>
</dbReference>
<dbReference type="STRING" id="71784.A0A1Y2BH65"/>
<feature type="compositionally biased region" description="Acidic residues" evidence="7">
    <location>
        <begin position="61"/>
        <end position="81"/>
    </location>
</feature>
<keyword evidence="5" id="KW-0690">Ribosome biogenesis</keyword>